<evidence type="ECO:0000313" key="3">
    <source>
        <dbReference type="Proteomes" id="UP000241769"/>
    </source>
</evidence>
<evidence type="ECO:0000313" key="2">
    <source>
        <dbReference type="EMBL" id="PRP83590.1"/>
    </source>
</evidence>
<feature type="compositionally biased region" description="Basic and acidic residues" evidence="1">
    <location>
        <begin position="20"/>
        <end position="35"/>
    </location>
</feature>
<name>A0A2P6NI05_9EUKA</name>
<proteinExistence type="predicted"/>
<evidence type="ECO:0000256" key="1">
    <source>
        <dbReference type="SAM" id="MobiDB-lite"/>
    </source>
</evidence>
<comment type="caution">
    <text evidence="2">The sequence shown here is derived from an EMBL/GenBank/DDBJ whole genome shotgun (WGS) entry which is preliminary data.</text>
</comment>
<dbReference type="AlphaFoldDB" id="A0A2P6NI05"/>
<protein>
    <submittedName>
        <fullName evidence="2">Lipid transport family protein</fullName>
    </submittedName>
</protein>
<gene>
    <name evidence="2" type="ORF">PROFUN_08316</name>
</gene>
<sequence>MRLHQGHSGPNQGPTNLKPPRNEEEKGTEEEKREGQSSLQLTQIDVRYVRRDYSMHEPSERFLRYRGAVYQTVVVPVHPLNELRSGEERVWSIKSAKTVQFGQTAQRSMKMEAALKLCFLLLFVSSVSSTLRYDRGLTMVYDVVGTLTSKGSSYLSDLETNSTQSTFTAQFTTECLFSTKEYATFYAYVSRATVSNDVSTQKLYGLFSKQLGHAFYYNQTFQGRVTSVQLDTRDNAQYQQIKLGVINALNTRILSPLSTELVEDFDVIGRHRSHMSAASKTAEDMLPIKKEFSQTDVVQYSDPEPHTIQMQALGHAMIHSKGYIHSASLQQKISMTQGNQNNGNGQAAADMSPTCLGHLNLTLNDITYDSLINNKRAERETSTTTSEYSVCLLELTTSAHYDSLKEAATSIILKLATERAESHDTESALARFFSAESLSTPLAHEIARVLTQVPAKMKLMTSRLEDVRHTVRALYLLSLVREQSTASKFFVHYGLKSEHRHVREQAVSMSHHVESPSEEMLHHLSSIRSKDSALAYVSVATRLNLRAPYVRQLLPQRYTGASVMDYNISRSANYSLGGSWVGAGVEGSISFRSQDKCTNKEGFDFDFDATADLYLEMFMQKQNALKATASYGNHAHPKAIDFEVWGKVVKHVSLPDIDCTSHVYNWTSYHPGFSFSYNLWTAVIPVTFSAVASLRLDIAYGYEVCPLDLKAKVDVIPDASVIVSAEMMVDLLLVKSGTKLAGQLSTVVQPEVSIDTCEATATVTRKDRPMDLSFDVYYQWRRCKILWIFDCVMDEMHEPEQWKWSLPASEHVLAKWNLLTL</sequence>
<feature type="region of interest" description="Disordered" evidence="1">
    <location>
        <begin position="1"/>
        <end position="38"/>
    </location>
</feature>
<organism evidence="2 3">
    <name type="scientific">Planoprotostelium fungivorum</name>
    <dbReference type="NCBI Taxonomy" id="1890364"/>
    <lineage>
        <taxon>Eukaryota</taxon>
        <taxon>Amoebozoa</taxon>
        <taxon>Evosea</taxon>
        <taxon>Variosea</taxon>
        <taxon>Cavosteliida</taxon>
        <taxon>Cavosteliaceae</taxon>
        <taxon>Planoprotostelium</taxon>
    </lineage>
</organism>
<reference evidence="2 3" key="1">
    <citation type="journal article" date="2018" name="Genome Biol. Evol.">
        <title>Multiple Roots of Fruiting Body Formation in Amoebozoa.</title>
        <authorList>
            <person name="Hillmann F."/>
            <person name="Forbes G."/>
            <person name="Novohradska S."/>
            <person name="Ferling I."/>
            <person name="Riege K."/>
            <person name="Groth M."/>
            <person name="Westermann M."/>
            <person name="Marz M."/>
            <person name="Spaller T."/>
            <person name="Winckler T."/>
            <person name="Schaap P."/>
            <person name="Glockner G."/>
        </authorList>
    </citation>
    <scope>NUCLEOTIDE SEQUENCE [LARGE SCALE GENOMIC DNA]</scope>
    <source>
        <strain evidence="2 3">Jena</strain>
    </source>
</reference>
<dbReference type="InParanoid" id="A0A2P6NI05"/>
<dbReference type="EMBL" id="MDYQ01000079">
    <property type="protein sequence ID" value="PRP83590.1"/>
    <property type="molecule type" value="Genomic_DNA"/>
</dbReference>
<dbReference type="Proteomes" id="UP000241769">
    <property type="component" value="Unassembled WGS sequence"/>
</dbReference>
<accession>A0A2P6NI05</accession>
<keyword evidence="3" id="KW-1185">Reference proteome</keyword>